<dbReference type="OrthoDB" id="142620at2759"/>
<feature type="non-terminal residue" evidence="1">
    <location>
        <position position="37"/>
    </location>
</feature>
<organism evidence="1 2">
    <name type="scientific">Phytophthora rubi</name>
    <dbReference type="NCBI Taxonomy" id="129364"/>
    <lineage>
        <taxon>Eukaryota</taxon>
        <taxon>Sar</taxon>
        <taxon>Stramenopiles</taxon>
        <taxon>Oomycota</taxon>
        <taxon>Peronosporomycetes</taxon>
        <taxon>Peronosporales</taxon>
        <taxon>Peronosporaceae</taxon>
        <taxon>Phytophthora</taxon>
    </lineage>
</organism>
<comment type="caution">
    <text evidence="1">The sequence shown here is derived from an EMBL/GenBank/DDBJ whole genome shotgun (WGS) entry which is preliminary data.</text>
</comment>
<reference evidence="1 2" key="1">
    <citation type="submission" date="2018-09" db="EMBL/GenBank/DDBJ databases">
        <title>Genomic investigation of the strawberry pathogen Phytophthora fragariae indicates pathogenicity is determined by transcriptional variation in three key races.</title>
        <authorList>
            <person name="Adams T.M."/>
            <person name="Armitage A.D."/>
            <person name="Sobczyk M.K."/>
            <person name="Bates H.J."/>
            <person name="Dunwell J.M."/>
            <person name="Nellist C.F."/>
            <person name="Harrison R.J."/>
        </authorList>
    </citation>
    <scope>NUCLEOTIDE SEQUENCE [LARGE SCALE GENOMIC DNA]</scope>
    <source>
        <strain evidence="1 2">SCRP324</strain>
    </source>
</reference>
<dbReference type="AlphaFoldDB" id="A0A6A3GFN3"/>
<evidence type="ECO:0000313" key="1">
    <source>
        <dbReference type="EMBL" id="KAE8955316.1"/>
    </source>
</evidence>
<gene>
    <name evidence="1" type="ORF">PR002_g31815</name>
</gene>
<protein>
    <submittedName>
        <fullName evidence="1">Uncharacterized protein</fullName>
    </submittedName>
</protein>
<evidence type="ECO:0000313" key="2">
    <source>
        <dbReference type="Proteomes" id="UP000435112"/>
    </source>
</evidence>
<proteinExistence type="predicted"/>
<sequence length="37" mass="4003">MADASDDEADAMASVRMLYVMLTKLRQLAAISIPNSC</sequence>
<name>A0A6A3GFN3_9STRA</name>
<accession>A0A6A3GFN3</accession>
<dbReference type="Proteomes" id="UP000435112">
    <property type="component" value="Unassembled WGS sequence"/>
</dbReference>
<dbReference type="EMBL" id="QXFU01009162">
    <property type="protein sequence ID" value="KAE8955316.1"/>
    <property type="molecule type" value="Genomic_DNA"/>
</dbReference>